<evidence type="ECO:0000256" key="1">
    <source>
        <dbReference type="ARBA" id="ARBA00006190"/>
    </source>
</evidence>
<dbReference type="PANTHER" id="PTHR22761:SF12">
    <property type="entry name" value="CHARGED MULTIVESICULAR BODY PROTEIN 5"/>
    <property type="match status" value="1"/>
</dbReference>
<dbReference type="Gene3D" id="6.10.140.1230">
    <property type="match status" value="1"/>
</dbReference>
<dbReference type="InterPro" id="IPR005024">
    <property type="entry name" value="Snf7_fam"/>
</dbReference>
<evidence type="ECO:0000256" key="5">
    <source>
        <dbReference type="SAM" id="MobiDB-lite"/>
    </source>
</evidence>
<sequence>MNRIFGRGKPKAPPANLSDCIGTVRLSPLKRNWQLDAELLKYKDQLKKMRDGPSKNMVKQKAMRVLKQKRMYEGQREQLAQQSFNMEQANYTIQTLKDTKTTVEAMKIGAKDMKRLTRTSDLIRLIEDMMDEANEVPEALSRSYGTPDIDEEDLEAGKCTFCWQFSFRTFFCLVFVEQTDVLPIARATNFKYSHVMKIEFPMVSVHPENMQNSTQEGPDSNPGPLAVRQ</sequence>
<dbReference type="Proteomes" id="UP000265160">
    <property type="component" value="Unplaced"/>
</dbReference>
<dbReference type="AlphaFoldDB" id="A0A3P9DB47"/>
<dbReference type="GO" id="GO:0006900">
    <property type="term" value="P:vesicle budding from membrane"/>
    <property type="evidence" value="ECO:0007669"/>
    <property type="project" value="TreeGrafter"/>
</dbReference>
<dbReference type="PANTHER" id="PTHR22761">
    <property type="entry name" value="CHARGED MULTIVESICULAR BODY PROTEIN"/>
    <property type="match status" value="1"/>
</dbReference>
<feature type="region of interest" description="Disordered" evidence="5">
    <location>
        <begin position="208"/>
        <end position="229"/>
    </location>
</feature>
<organism evidence="6 7">
    <name type="scientific">Maylandia zebra</name>
    <name type="common">zebra mbuna</name>
    <dbReference type="NCBI Taxonomy" id="106582"/>
    <lineage>
        <taxon>Eukaryota</taxon>
        <taxon>Metazoa</taxon>
        <taxon>Chordata</taxon>
        <taxon>Craniata</taxon>
        <taxon>Vertebrata</taxon>
        <taxon>Euteleostomi</taxon>
        <taxon>Actinopterygii</taxon>
        <taxon>Neopterygii</taxon>
        <taxon>Teleostei</taxon>
        <taxon>Neoteleostei</taxon>
        <taxon>Acanthomorphata</taxon>
        <taxon>Ovalentaria</taxon>
        <taxon>Cichlomorphae</taxon>
        <taxon>Cichliformes</taxon>
        <taxon>Cichlidae</taxon>
        <taxon>African cichlids</taxon>
        <taxon>Pseudocrenilabrinae</taxon>
        <taxon>Haplochromini</taxon>
        <taxon>Maylandia</taxon>
        <taxon>Maylandia zebra complex</taxon>
    </lineage>
</organism>
<reference evidence="6" key="2">
    <citation type="submission" date="2025-09" db="UniProtKB">
        <authorList>
            <consortium name="Ensembl"/>
        </authorList>
    </citation>
    <scope>IDENTIFICATION</scope>
</reference>
<proteinExistence type="inferred from homology"/>
<feature type="compositionally biased region" description="Polar residues" evidence="5">
    <location>
        <begin position="209"/>
        <end position="218"/>
    </location>
</feature>
<reference evidence="6" key="1">
    <citation type="submission" date="2025-08" db="UniProtKB">
        <authorList>
            <consortium name="Ensembl"/>
        </authorList>
    </citation>
    <scope>IDENTIFICATION</scope>
</reference>
<dbReference type="GO" id="GO:0032511">
    <property type="term" value="P:late endosome to vacuole transport via multivesicular body sorting pathway"/>
    <property type="evidence" value="ECO:0007669"/>
    <property type="project" value="TreeGrafter"/>
</dbReference>
<dbReference type="Pfam" id="PF03357">
    <property type="entry name" value="Snf7"/>
    <property type="match status" value="1"/>
</dbReference>
<evidence type="ECO:0000256" key="4">
    <source>
        <dbReference type="ARBA" id="ARBA00041628"/>
    </source>
</evidence>
<accession>A0A3P9DB47</accession>
<evidence type="ECO:0000256" key="2">
    <source>
        <dbReference type="ARBA" id="ARBA00023054"/>
    </source>
</evidence>
<evidence type="ECO:0000256" key="3">
    <source>
        <dbReference type="ARBA" id="ARBA00041078"/>
    </source>
</evidence>
<keyword evidence="2" id="KW-0175">Coiled coil</keyword>
<keyword evidence="7" id="KW-1185">Reference proteome</keyword>
<dbReference type="GeneTree" id="ENSGT00550000074817"/>
<name>A0A3P9DB47_9CICH</name>
<protein>
    <recommendedName>
        <fullName evidence="3">Charged multivesicular body protein 5</fullName>
    </recommendedName>
    <alternativeName>
        <fullName evidence="4">Chromatin-modifying protein 5</fullName>
    </alternativeName>
</protein>
<dbReference type="Ensembl" id="ENSMZET00005032954.1">
    <property type="protein sequence ID" value="ENSMZEP00005031920.1"/>
    <property type="gene ID" value="ENSMZEG00005023814.1"/>
</dbReference>
<comment type="similarity">
    <text evidence="1">Belongs to the SNF7 family.</text>
</comment>
<evidence type="ECO:0000313" key="7">
    <source>
        <dbReference type="Proteomes" id="UP000265160"/>
    </source>
</evidence>
<dbReference type="GO" id="GO:0005771">
    <property type="term" value="C:multivesicular body"/>
    <property type="evidence" value="ECO:0007669"/>
    <property type="project" value="TreeGrafter"/>
</dbReference>
<dbReference type="STRING" id="106582.ENSMZEP00005031920"/>
<evidence type="ECO:0000313" key="6">
    <source>
        <dbReference type="Ensembl" id="ENSMZEP00005031920.1"/>
    </source>
</evidence>